<protein>
    <submittedName>
        <fullName evidence="1">Uncharacterized protein</fullName>
    </submittedName>
</protein>
<reference evidence="1 2" key="2">
    <citation type="journal article" date="2017" name="Front. Plant Sci.">
        <title>Gene Classification and Mining of Molecular Markers Useful in Red Clover (Trifolium pratense) Breeding.</title>
        <authorList>
            <person name="Istvanek J."/>
            <person name="Dluhosova J."/>
            <person name="Dluhos P."/>
            <person name="Patkova L."/>
            <person name="Nedelnik J."/>
            <person name="Repkova J."/>
        </authorList>
    </citation>
    <scope>NUCLEOTIDE SEQUENCE [LARGE SCALE GENOMIC DNA]</scope>
    <source>
        <strain evidence="2">cv. Tatra</strain>
        <tissue evidence="1">Young leaves</tissue>
    </source>
</reference>
<accession>A0A2K3KSK6</accession>
<dbReference type="AlphaFoldDB" id="A0A2K3KSK6"/>
<evidence type="ECO:0000313" key="2">
    <source>
        <dbReference type="Proteomes" id="UP000236291"/>
    </source>
</evidence>
<gene>
    <name evidence="1" type="ORF">L195_g056620</name>
</gene>
<organism evidence="1 2">
    <name type="scientific">Trifolium pratense</name>
    <name type="common">Red clover</name>
    <dbReference type="NCBI Taxonomy" id="57577"/>
    <lineage>
        <taxon>Eukaryota</taxon>
        <taxon>Viridiplantae</taxon>
        <taxon>Streptophyta</taxon>
        <taxon>Embryophyta</taxon>
        <taxon>Tracheophyta</taxon>
        <taxon>Spermatophyta</taxon>
        <taxon>Magnoliopsida</taxon>
        <taxon>eudicotyledons</taxon>
        <taxon>Gunneridae</taxon>
        <taxon>Pentapetalae</taxon>
        <taxon>rosids</taxon>
        <taxon>fabids</taxon>
        <taxon>Fabales</taxon>
        <taxon>Fabaceae</taxon>
        <taxon>Papilionoideae</taxon>
        <taxon>50 kb inversion clade</taxon>
        <taxon>NPAAA clade</taxon>
        <taxon>Hologalegina</taxon>
        <taxon>IRL clade</taxon>
        <taxon>Trifolieae</taxon>
        <taxon>Trifolium</taxon>
    </lineage>
</organism>
<sequence>MSIFSTHRAAAASLYIHPNGGGGVLSFFPSAPYIS</sequence>
<reference evidence="1 2" key="1">
    <citation type="journal article" date="2014" name="Am. J. Bot.">
        <title>Genome assembly and annotation for red clover (Trifolium pratense; Fabaceae).</title>
        <authorList>
            <person name="Istvanek J."/>
            <person name="Jaros M."/>
            <person name="Krenek A."/>
            <person name="Repkova J."/>
        </authorList>
    </citation>
    <scope>NUCLEOTIDE SEQUENCE [LARGE SCALE GENOMIC DNA]</scope>
    <source>
        <strain evidence="2">cv. Tatra</strain>
        <tissue evidence="1">Young leaves</tissue>
    </source>
</reference>
<dbReference type="EMBL" id="ASHM01108075">
    <property type="protein sequence ID" value="PNX69259.1"/>
    <property type="molecule type" value="Genomic_DNA"/>
</dbReference>
<comment type="caution">
    <text evidence="1">The sequence shown here is derived from an EMBL/GenBank/DDBJ whole genome shotgun (WGS) entry which is preliminary data.</text>
</comment>
<name>A0A2K3KSK6_TRIPR</name>
<evidence type="ECO:0000313" key="1">
    <source>
        <dbReference type="EMBL" id="PNX69259.1"/>
    </source>
</evidence>
<dbReference type="Proteomes" id="UP000236291">
    <property type="component" value="Unassembled WGS sequence"/>
</dbReference>
<proteinExistence type="predicted"/>